<evidence type="ECO:0000313" key="4">
    <source>
        <dbReference type="Proteomes" id="UP000749740"/>
    </source>
</evidence>
<organism evidence="3 4">
    <name type="scientific">Rhizobium lentis</name>
    <dbReference type="NCBI Taxonomy" id="1138194"/>
    <lineage>
        <taxon>Bacteria</taxon>
        <taxon>Pseudomonadati</taxon>
        <taxon>Pseudomonadota</taxon>
        <taxon>Alphaproteobacteria</taxon>
        <taxon>Hyphomicrobiales</taxon>
        <taxon>Rhizobiaceae</taxon>
        <taxon>Rhizobium/Agrobacterium group</taxon>
        <taxon>Rhizobium</taxon>
    </lineage>
</organism>
<dbReference type="PRINTS" id="PR01438">
    <property type="entry name" value="UNVRSLSTRESS"/>
</dbReference>
<dbReference type="Pfam" id="PF00582">
    <property type="entry name" value="Usp"/>
    <property type="match status" value="1"/>
</dbReference>
<dbReference type="EMBL" id="JABDYC010000010">
    <property type="protein sequence ID" value="MBX5025748.1"/>
    <property type="molecule type" value="Genomic_DNA"/>
</dbReference>
<comment type="similarity">
    <text evidence="1">Belongs to the universal stress protein A family.</text>
</comment>
<protein>
    <submittedName>
        <fullName evidence="3">Universal stress protein</fullName>
    </submittedName>
</protein>
<dbReference type="InterPro" id="IPR006015">
    <property type="entry name" value="Universal_stress_UspA"/>
</dbReference>
<sequence length="278" mass="30133">MTMSLKTLLVLVGATDAQTEIKSAIQLAVENSAHLSILIVGAALQPVTVEYPVTTAWIDQVQKETDALQKIRLQAEDLCRTNDISFDVDCLYEDLFLLESSIGMRSMYADIVLIGHGLRADAELRRTVVAAITFDSKTPLLLVPNAGTASLKPTNVLVAWNSRPEAANAAKAALELLIAAEEVHLVLVDPDVTYFKSGDEPGADFATFLARHGVKIAVEQLASGGRKTEEVLLRRARELGCDMIVMGAYGHSRLRERIFGGVTASILEDCDTPVLMAR</sequence>
<proteinExistence type="inferred from homology"/>
<dbReference type="SUPFAM" id="SSF52402">
    <property type="entry name" value="Adenine nucleotide alpha hydrolases-like"/>
    <property type="match status" value="1"/>
</dbReference>
<accession>A0A9Q3MC77</accession>
<dbReference type="PANTHER" id="PTHR46268:SF15">
    <property type="entry name" value="UNIVERSAL STRESS PROTEIN HP_0031"/>
    <property type="match status" value="1"/>
</dbReference>
<reference evidence="3" key="1">
    <citation type="submission" date="2020-04" db="EMBL/GenBank/DDBJ databases">
        <title>Global-level population genomics: horizontal gene transfer, symbiosis and evolution in Rhizobia.</title>
        <authorList>
            <person name="Gai Y."/>
        </authorList>
    </citation>
    <scope>NUCLEOTIDE SEQUENCE</scope>
    <source>
        <strain evidence="3">BLR57</strain>
    </source>
</reference>
<evidence type="ECO:0000313" key="3">
    <source>
        <dbReference type="EMBL" id="MBX5025748.1"/>
    </source>
</evidence>
<evidence type="ECO:0000256" key="1">
    <source>
        <dbReference type="ARBA" id="ARBA00008791"/>
    </source>
</evidence>
<name>A0A9Q3MC77_9HYPH</name>
<dbReference type="Proteomes" id="UP000749740">
    <property type="component" value="Unassembled WGS sequence"/>
</dbReference>
<dbReference type="InterPro" id="IPR006016">
    <property type="entry name" value="UspA"/>
</dbReference>
<evidence type="ECO:0000259" key="2">
    <source>
        <dbReference type="Pfam" id="PF00582"/>
    </source>
</evidence>
<dbReference type="AlphaFoldDB" id="A0A9Q3MC77"/>
<dbReference type="Gene3D" id="3.40.50.12370">
    <property type="match status" value="1"/>
</dbReference>
<feature type="domain" description="UspA" evidence="2">
    <location>
        <begin position="155"/>
        <end position="278"/>
    </location>
</feature>
<dbReference type="CDD" id="cd00293">
    <property type="entry name" value="USP-like"/>
    <property type="match status" value="1"/>
</dbReference>
<comment type="caution">
    <text evidence="3">The sequence shown here is derived from an EMBL/GenBank/DDBJ whole genome shotgun (WGS) entry which is preliminary data.</text>
</comment>
<gene>
    <name evidence="3" type="ORF">HJB63_24815</name>
</gene>
<dbReference type="PANTHER" id="PTHR46268">
    <property type="entry name" value="STRESS RESPONSE PROTEIN NHAX"/>
    <property type="match status" value="1"/>
</dbReference>